<dbReference type="OrthoDB" id="3936150at2759"/>
<dbReference type="AlphaFoldDB" id="A0A8E2J9Y5"/>
<proteinExistence type="predicted"/>
<feature type="transmembrane region" description="Helical" evidence="1">
    <location>
        <begin position="12"/>
        <end position="34"/>
    </location>
</feature>
<feature type="non-terminal residue" evidence="2">
    <location>
        <position position="1"/>
    </location>
</feature>
<keyword evidence="1" id="KW-0472">Membrane</keyword>
<dbReference type="Proteomes" id="UP000250266">
    <property type="component" value="Unassembled WGS sequence"/>
</dbReference>
<reference evidence="2 3" key="1">
    <citation type="journal article" date="2016" name="Nat. Commun.">
        <title>Ectomycorrhizal ecology is imprinted in the genome of the dominant symbiotic fungus Cenococcum geophilum.</title>
        <authorList>
            <consortium name="DOE Joint Genome Institute"/>
            <person name="Peter M."/>
            <person name="Kohler A."/>
            <person name="Ohm R.A."/>
            <person name="Kuo A."/>
            <person name="Krutzmann J."/>
            <person name="Morin E."/>
            <person name="Arend M."/>
            <person name="Barry K.W."/>
            <person name="Binder M."/>
            <person name="Choi C."/>
            <person name="Clum A."/>
            <person name="Copeland A."/>
            <person name="Grisel N."/>
            <person name="Haridas S."/>
            <person name="Kipfer T."/>
            <person name="LaButti K."/>
            <person name="Lindquist E."/>
            <person name="Lipzen A."/>
            <person name="Maire R."/>
            <person name="Meier B."/>
            <person name="Mihaltcheva S."/>
            <person name="Molinier V."/>
            <person name="Murat C."/>
            <person name="Poggeler S."/>
            <person name="Quandt C.A."/>
            <person name="Sperisen C."/>
            <person name="Tritt A."/>
            <person name="Tisserant E."/>
            <person name="Crous P.W."/>
            <person name="Henrissat B."/>
            <person name="Nehls U."/>
            <person name="Egli S."/>
            <person name="Spatafora J.W."/>
            <person name="Grigoriev I.V."/>
            <person name="Martin F.M."/>
        </authorList>
    </citation>
    <scope>NUCLEOTIDE SEQUENCE [LARGE SCALE GENOMIC DNA]</scope>
    <source>
        <strain evidence="2 3">CBS 459.81</strain>
    </source>
</reference>
<keyword evidence="3" id="KW-1185">Reference proteome</keyword>
<sequence length="62" mass="6591">TYLVSTFKLYAASVLAATVFLRSVFGCVFSIIGFQLCTKLGYGWGTTMSGFLASVFAPVPAL</sequence>
<protein>
    <recommendedName>
        <fullName evidence="4">Major facilitator superfamily (MFS) profile domain-containing protein</fullName>
    </recommendedName>
</protein>
<evidence type="ECO:0000313" key="3">
    <source>
        <dbReference type="Proteomes" id="UP000250266"/>
    </source>
</evidence>
<feature type="transmembrane region" description="Helical" evidence="1">
    <location>
        <begin position="41"/>
        <end position="59"/>
    </location>
</feature>
<organism evidence="2 3">
    <name type="scientific">Lepidopterella palustris CBS 459.81</name>
    <dbReference type="NCBI Taxonomy" id="1314670"/>
    <lineage>
        <taxon>Eukaryota</taxon>
        <taxon>Fungi</taxon>
        <taxon>Dikarya</taxon>
        <taxon>Ascomycota</taxon>
        <taxon>Pezizomycotina</taxon>
        <taxon>Dothideomycetes</taxon>
        <taxon>Pleosporomycetidae</taxon>
        <taxon>Mytilinidiales</taxon>
        <taxon>Argynnaceae</taxon>
        <taxon>Lepidopterella</taxon>
    </lineage>
</organism>
<keyword evidence="1" id="KW-0812">Transmembrane</keyword>
<evidence type="ECO:0000256" key="1">
    <source>
        <dbReference type="SAM" id="Phobius"/>
    </source>
</evidence>
<name>A0A8E2J9Y5_9PEZI</name>
<evidence type="ECO:0000313" key="2">
    <source>
        <dbReference type="EMBL" id="OCK74879.1"/>
    </source>
</evidence>
<gene>
    <name evidence="2" type="ORF">K432DRAFT_269200</name>
</gene>
<feature type="non-terminal residue" evidence="2">
    <location>
        <position position="62"/>
    </location>
</feature>
<dbReference type="EMBL" id="KV745399">
    <property type="protein sequence ID" value="OCK74879.1"/>
    <property type="molecule type" value="Genomic_DNA"/>
</dbReference>
<accession>A0A8E2J9Y5</accession>
<keyword evidence="1" id="KW-1133">Transmembrane helix</keyword>
<evidence type="ECO:0008006" key="4">
    <source>
        <dbReference type="Google" id="ProtNLM"/>
    </source>
</evidence>